<dbReference type="AlphaFoldDB" id="A0A6A6G8P2"/>
<evidence type="ECO:0000313" key="1">
    <source>
        <dbReference type="EMBL" id="KAF2221933.1"/>
    </source>
</evidence>
<gene>
    <name evidence="1" type="ORF">BDZ85DRAFT_264628</name>
</gene>
<proteinExistence type="predicted"/>
<organism evidence="1 2">
    <name type="scientific">Elsinoe ampelina</name>
    <dbReference type="NCBI Taxonomy" id="302913"/>
    <lineage>
        <taxon>Eukaryota</taxon>
        <taxon>Fungi</taxon>
        <taxon>Dikarya</taxon>
        <taxon>Ascomycota</taxon>
        <taxon>Pezizomycotina</taxon>
        <taxon>Dothideomycetes</taxon>
        <taxon>Dothideomycetidae</taxon>
        <taxon>Myriangiales</taxon>
        <taxon>Elsinoaceae</taxon>
        <taxon>Elsinoe</taxon>
    </lineage>
</organism>
<name>A0A6A6G8P2_9PEZI</name>
<evidence type="ECO:0000313" key="2">
    <source>
        <dbReference type="Proteomes" id="UP000799538"/>
    </source>
</evidence>
<reference evidence="2" key="1">
    <citation type="journal article" date="2020" name="Stud. Mycol.">
        <title>101 Dothideomycetes genomes: A test case for predicting lifestyles and emergence of pathogens.</title>
        <authorList>
            <person name="Haridas S."/>
            <person name="Albert R."/>
            <person name="Binder M."/>
            <person name="Bloem J."/>
            <person name="LaButti K."/>
            <person name="Salamov A."/>
            <person name="Andreopoulos B."/>
            <person name="Baker S."/>
            <person name="Barry K."/>
            <person name="Bills G."/>
            <person name="Bluhm B."/>
            <person name="Cannon C."/>
            <person name="Castanera R."/>
            <person name="Culley D."/>
            <person name="Daum C."/>
            <person name="Ezra D."/>
            <person name="Gonzalez J."/>
            <person name="Henrissat B."/>
            <person name="Kuo A."/>
            <person name="Liang C."/>
            <person name="Lipzen A."/>
            <person name="Lutzoni F."/>
            <person name="Magnuson J."/>
            <person name="Mondo S."/>
            <person name="Nolan M."/>
            <person name="Ohm R."/>
            <person name="Pangilinan J."/>
            <person name="Park H.-J."/>
            <person name="Ramirez L."/>
            <person name="Alfaro M."/>
            <person name="Sun H."/>
            <person name="Tritt A."/>
            <person name="Yoshinaga Y."/>
            <person name="Zwiers L.-H."/>
            <person name="Turgeon B."/>
            <person name="Goodwin S."/>
            <person name="Spatafora J."/>
            <person name="Crous P."/>
            <person name="Grigoriev I."/>
        </authorList>
    </citation>
    <scope>NUCLEOTIDE SEQUENCE [LARGE SCALE GENOMIC DNA]</scope>
    <source>
        <strain evidence="2">CECT 20119</strain>
    </source>
</reference>
<sequence>MNHWLAAPPDLPPTGITCHTFPFTATLIISAHAFRSLSTPRWRVISLARSLGCATASTSGIHTPHLKQARPTVLHCFLKLSLRLLHSSPRQFLPRPLL</sequence>
<dbReference type="Proteomes" id="UP000799538">
    <property type="component" value="Unassembled WGS sequence"/>
</dbReference>
<dbReference type="EMBL" id="ML992509">
    <property type="protein sequence ID" value="KAF2221933.1"/>
    <property type="molecule type" value="Genomic_DNA"/>
</dbReference>
<protein>
    <submittedName>
        <fullName evidence="1">Uncharacterized protein</fullName>
    </submittedName>
</protein>
<accession>A0A6A6G8P2</accession>
<keyword evidence="2" id="KW-1185">Reference proteome</keyword>